<keyword evidence="10 13" id="KW-0472">Membrane</keyword>
<dbReference type="Gene3D" id="1.20.1560.10">
    <property type="entry name" value="ABC transporter type 1, transmembrane domain"/>
    <property type="match status" value="1"/>
</dbReference>
<dbReference type="PANTHER" id="PTHR43394">
    <property type="entry name" value="ATP-DEPENDENT PERMEASE MDL1, MITOCHONDRIAL"/>
    <property type="match status" value="1"/>
</dbReference>
<gene>
    <name evidence="16" type="ORF">C7H85_09590</name>
</gene>
<keyword evidence="5" id="KW-1003">Cell membrane</keyword>
<feature type="transmembrane region" description="Helical" evidence="13">
    <location>
        <begin position="134"/>
        <end position="153"/>
    </location>
</feature>
<comment type="catalytic activity">
    <reaction evidence="11">
        <text>ATP + H2O + xenobioticSide 1 = ADP + phosphate + xenobioticSide 2.</text>
        <dbReference type="EC" id="7.6.2.2"/>
    </reaction>
</comment>
<dbReference type="SUPFAM" id="SSF52540">
    <property type="entry name" value="P-loop containing nucleoside triphosphate hydrolases"/>
    <property type="match status" value="1"/>
</dbReference>
<evidence type="ECO:0000259" key="14">
    <source>
        <dbReference type="PROSITE" id="PS50893"/>
    </source>
</evidence>
<evidence type="ECO:0000313" key="17">
    <source>
        <dbReference type="Proteomes" id="UP000240243"/>
    </source>
</evidence>
<accession>A0A2P7R5X7</accession>
<feature type="domain" description="ABC transmembrane type-1" evidence="15">
    <location>
        <begin position="20"/>
        <end position="302"/>
    </location>
</feature>
<evidence type="ECO:0000256" key="1">
    <source>
        <dbReference type="ARBA" id="ARBA00004651"/>
    </source>
</evidence>
<evidence type="ECO:0000259" key="15">
    <source>
        <dbReference type="PROSITE" id="PS50929"/>
    </source>
</evidence>
<evidence type="ECO:0000313" key="16">
    <source>
        <dbReference type="EMBL" id="PSJ45626.1"/>
    </source>
</evidence>
<dbReference type="PROSITE" id="PS50893">
    <property type="entry name" value="ABC_TRANSPORTER_2"/>
    <property type="match status" value="1"/>
</dbReference>
<feature type="transmembrane region" description="Helical" evidence="13">
    <location>
        <begin position="20"/>
        <end position="39"/>
    </location>
</feature>
<evidence type="ECO:0000256" key="12">
    <source>
        <dbReference type="ARBA" id="ARBA00074518"/>
    </source>
</evidence>
<dbReference type="Proteomes" id="UP000240243">
    <property type="component" value="Unassembled WGS sequence"/>
</dbReference>
<organism evidence="16 17">
    <name type="scientific">Zobellella endophytica</name>
    <dbReference type="NCBI Taxonomy" id="2116700"/>
    <lineage>
        <taxon>Bacteria</taxon>
        <taxon>Pseudomonadati</taxon>
        <taxon>Pseudomonadota</taxon>
        <taxon>Gammaproteobacteria</taxon>
        <taxon>Aeromonadales</taxon>
        <taxon>Aeromonadaceae</taxon>
        <taxon>Zobellella</taxon>
    </lineage>
</organism>
<dbReference type="SUPFAM" id="SSF90123">
    <property type="entry name" value="ABC transporter transmembrane region"/>
    <property type="match status" value="1"/>
</dbReference>
<dbReference type="GO" id="GO:0005886">
    <property type="term" value="C:plasma membrane"/>
    <property type="evidence" value="ECO:0007669"/>
    <property type="project" value="UniProtKB-SubCell"/>
</dbReference>
<keyword evidence="17" id="KW-1185">Reference proteome</keyword>
<dbReference type="EMBL" id="PXYG01000003">
    <property type="protein sequence ID" value="PSJ45626.1"/>
    <property type="molecule type" value="Genomic_DNA"/>
</dbReference>
<keyword evidence="4" id="KW-0813">Transport</keyword>
<keyword evidence="7" id="KW-0547">Nucleotide-binding</keyword>
<evidence type="ECO:0000256" key="5">
    <source>
        <dbReference type="ARBA" id="ARBA00022475"/>
    </source>
</evidence>
<reference evidence="16 17" key="1">
    <citation type="submission" date="2018-03" db="EMBL/GenBank/DDBJ databases">
        <title>The draft genome of Zobellella sp. 59N8.</title>
        <authorList>
            <person name="Liu L."/>
            <person name="Li L."/>
            <person name="Zhang X."/>
            <person name="Liang L."/>
            <person name="Wang T."/>
        </authorList>
    </citation>
    <scope>NUCLEOTIDE SEQUENCE [LARGE SCALE GENOMIC DNA]</scope>
    <source>
        <strain evidence="16 17">59N8</strain>
    </source>
</reference>
<dbReference type="EC" id="7.6.2.2" evidence="3"/>
<dbReference type="PANTHER" id="PTHR43394:SF1">
    <property type="entry name" value="ATP-BINDING CASSETTE SUB-FAMILY B MEMBER 10, MITOCHONDRIAL"/>
    <property type="match status" value="1"/>
</dbReference>
<dbReference type="InterPro" id="IPR003439">
    <property type="entry name" value="ABC_transporter-like_ATP-bd"/>
</dbReference>
<evidence type="ECO:0000256" key="3">
    <source>
        <dbReference type="ARBA" id="ARBA00012191"/>
    </source>
</evidence>
<dbReference type="GO" id="GO:0008559">
    <property type="term" value="F:ABC-type xenobiotic transporter activity"/>
    <property type="evidence" value="ECO:0007669"/>
    <property type="project" value="UniProtKB-EC"/>
</dbReference>
<protein>
    <recommendedName>
        <fullName evidence="12">Multidrug resistance-like ATP-binding protein MdlA</fullName>
        <ecNumber evidence="3">7.6.2.2</ecNumber>
    </recommendedName>
</protein>
<dbReference type="GO" id="GO:0016887">
    <property type="term" value="F:ATP hydrolysis activity"/>
    <property type="evidence" value="ECO:0007669"/>
    <property type="project" value="InterPro"/>
</dbReference>
<dbReference type="InterPro" id="IPR011527">
    <property type="entry name" value="ABC1_TM_dom"/>
</dbReference>
<feature type="transmembrane region" description="Helical" evidence="13">
    <location>
        <begin position="279"/>
        <end position="300"/>
    </location>
</feature>
<comment type="subcellular location">
    <subcellularLocation>
        <location evidence="1">Cell membrane</location>
        <topology evidence="1">Multi-pass membrane protein</topology>
    </subcellularLocation>
</comment>
<feature type="transmembrane region" description="Helical" evidence="13">
    <location>
        <begin position="59"/>
        <end position="76"/>
    </location>
</feature>
<evidence type="ECO:0000256" key="13">
    <source>
        <dbReference type="SAM" id="Phobius"/>
    </source>
</evidence>
<dbReference type="PROSITE" id="PS00211">
    <property type="entry name" value="ABC_TRANSPORTER_1"/>
    <property type="match status" value="1"/>
</dbReference>
<dbReference type="FunFam" id="3.40.50.300:FF:000221">
    <property type="entry name" value="Multidrug ABC transporter ATP-binding protein"/>
    <property type="match status" value="1"/>
</dbReference>
<keyword evidence="9 13" id="KW-1133">Transmembrane helix</keyword>
<dbReference type="Gene3D" id="3.40.50.300">
    <property type="entry name" value="P-loop containing nucleotide triphosphate hydrolases"/>
    <property type="match status" value="1"/>
</dbReference>
<dbReference type="CDD" id="cd18541">
    <property type="entry name" value="ABC_6TM_TmrB_like"/>
    <property type="match status" value="1"/>
</dbReference>
<dbReference type="GO" id="GO:0005524">
    <property type="term" value="F:ATP binding"/>
    <property type="evidence" value="ECO:0007669"/>
    <property type="project" value="UniProtKB-KW"/>
</dbReference>
<evidence type="ECO:0000256" key="6">
    <source>
        <dbReference type="ARBA" id="ARBA00022692"/>
    </source>
</evidence>
<comment type="similarity">
    <text evidence="2">Belongs to the ABC transporter superfamily. Drug exporter-2 (TC 3.A.1.117) family.</text>
</comment>
<dbReference type="InterPro" id="IPR039421">
    <property type="entry name" value="Type_1_exporter"/>
</dbReference>
<dbReference type="Pfam" id="PF00664">
    <property type="entry name" value="ABC_membrane"/>
    <property type="match status" value="1"/>
</dbReference>
<proteinExistence type="inferred from homology"/>
<feature type="transmembrane region" description="Helical" evidence="13">
    <location>
        <begin position="242"/>
        <end position="267"/>
    </location>
</feature>
<feature type="domain" description="ABC transporter" evidence="14">
    <location>
        <begin position="333"/>
        <end position="567"/>
    </location>
</feature>
<evidence type="ECO:0000256" key="11">
    <source>
        <dbReference type="ARBA" id="ARBA00034018"/>
    </source>
</evidence>
<dbReference type="AlphaFoldDB" id="A0A2P7R5X7"/>
<name>A0A2P7R5X7_9GAMM</name>
<evidence type="ECO:0000256" key="8">
    <source>
        <dbReference type="ARBA" id="ARBA00022840"/>
    </source>
</evidence>
<dbReference type="InterPro" id="IPR003593">
    <property type="entry name" value="AAA+_ATPase"/>
</dbReference>
<dbReference type="RefSeq" id="WP_106729490.1">
    <property type="nucleotide sequence ID" value="NZ_PXYG01000003.1"/>
</dbReference>
<evidence type="ECO:0000256" key="10">
    <source>
        <dbReference type="ARBA" id="ARBA00023136"/>
    </source>
</evidence>
<dbReference type="InterPro" id="IPR017871">
    <property type="entry name" value="ABC_transporter-like_CS"/>
</dbReference>
<keyword evidence="8 16" id="KW-0067">ATP-binding</keyword>
<evidence type="ECO:0000256" key="7">
    <source>
        <dbReference type="ARBA" id="ARBA00022741"/>
    </source>
</evidence>
<keyword evidence="6 13" id="KW-0812">Transmembrane</keyword>
<dbReference type="OrthoDB" id="9806127at2"/>
<evidence type="ECO:0000256" key="2">
    <source>
        <dbReference type="ARBA" id="ARBA00006526"/>
    </source>
</evidence>
<sequence>MKLFGQLAWFFKAHWRTYSLALLMLATVAVMNMSIPYLIGQAVDELVAADSGEADGRLLGLILLLGIAVYVLRFGWRWILFGTSYRLGNLLRRRFFELLTRQGQAFYSRYNTGDLMARATNDIDAIEVAAGEGVLSGFDGLLTLLLVLIILFGVIDWRLALVALLPFPLMGLAFYRISNRIHHHFRAALEQFSVLNDKAQEAIAGVRLVKSMGREEIESRQFGAIAKSAAERNYRVARAEALYEPVVFLSMSAALLLTLGFGAWLIWHQQLSIGQLTSFTLYLSQLIWPMFAFGWLLNIVERGSAALSRVDALLAVPDSVPDQGRAVPADAHIRVNELSFSYPDTREPALHRLSLALAPGEVLGLAGPTGSGKSTLLQLLMRYWETEPGRITLGGVPLEQCRLAELRRQFAYVPQDAFLFSAGIADNIALSRPQASREEVMDAARQACVHDDILALPQGYDTPVGERGMTLSGGQRQRLAIARALLSQAPVLVLDDALSAVDVHTEQQILRQLRARRGQSCIIVSHRLSALEHAHQILVLHHGRRQQAGRHDELITRDGWYSRMWTYQQLEAVLDDA</sequence>
<dbReference type="GO" id="GO:0015421">
    <property type="term" value="F:ABC-type oligopeptide transporter activity"/>
    <property type="evidence" value="ECO:0007669"/>
    <property type="project" value="TreeGrafter"/>
</dbReference>
<comment type="caution">
    <text evidence="16">The sequence shown here is derived from an EMBL/GenBank/DDBJ whole genome shotgun (WGS) entry which is preliminary data.</text>
</comment>
<evidence type="ECO:0000256" key="9">
    <source>
        <dbReference type="ARBA" id="ARBA00022989"/>
    </source>
</evidence>
<dbReference type="InterPro" id="IPR036640">
    <property type="entry name" value="ABC1_TM_sf"/>
</dbReference>
<dbReference type="Pfam" id="PF00005">
    <property type="entry name" value="ABC_tran"/>
    <property type="match status" value="1"/>
</dbReference>
<dbReference type="InterPro" id="IPR027417">
    <property type="entry name" value="P-loop_NTPase"/>
</dbReference>
<evidence type="ECO:0000256" key="4">
    <source>
        <dbReference type="ARBA" id="ARBA00022448"/>
    </source>
</evidence>
<dbReference type="PROSITE" id="PS50929">
    <property type="entry name" value="ABC_TM1F"/>
    <property type="match status" value="1"/>
</dbReference>
<dbReference type="SMART" id="SM00382">
    <property type="entry name" value="AAA"/>
    <property type="match status" value="1"/>
</dbReference>
<feature type="transmembrane region" description="Helical" evidence="13">
    <location>
        <begin position="159"/>
        <end position="177"/>
    </location>
</feature>
<dbReference type="FunFam" id="1.20.1560.10:FF:000011">
    <property type="entry name" value="Multidrug ABC transporter ATP-binding protein"/>
    <property type="match status" value="1"/>
</dbReference>